<evidence type="ECO:0000256" key="15">
    <source>
        <dbReference type="ARBA" id="ARBA00023328"/>
    </source>
</evidence>
<accession>A0A0G2GU52</accession>
<evidence type="ECO:0000256" key="6">
    <source>
        <dbReference type="ARBA" id="ARBA00022454"/>
    </source>
</evidence>
<dbReference type="Proteomes" id="UP000053317">
    <property type="component" value="Unassembled WGS sequence"/>
</dbReference>
<dbReference type="OrthoDB" id="5566853at2759"/>
<dbReference type="EMBL" id="LCWF01000098">
    <property type="protein sequence ID" value="KKY20295.1"/>
    <property type="molecule type" value="Genomic_DNA"/>
</dbReference>
<evidence type="ECO:0000256" key="12">
    <source>
        <dbReference type="ARBA" id="ARBA00023212"/>
    </source>
</evidence>
<evidence type="ECO:0000256" key="8">
    <source>
        <dbReference type="ARBA" id="ARBA00022618"/>
    </source>
</evidence>
<feature type="region of interest" description="Disordered" evidence="17">
    <location>
        <begin position="1"/>
        <end position="21"/>
    </location>
</feature>
<reference evidence="18 19" key="2">
    <citation type="submission" date="2015-05" db="EMBL/GenBank/DDBJ databases">
        <authorList>
            <person name="Morales-Cruz A."/>
            <person name="Amrine K.C."/>
            <person name="Cantu D."/>
        </authorList>
    </citation>
    <scope>NUCLEOTIDE SEQUENCE [LARGE SCALE GENOMIC DNA]</scope>
    <source>
        <strain evidence="18">UCRPC4</strain>
    </source>
</reference>
<evidence type="ECO:0000256" key="13">
    <source>
        <dbReference type="ARBA" id="ARBA00023242"/>
    </source>
</evidence>
<evidence type="ECO:0000313" key="19">
    <source>
        <dbReference type="Proteomes" id="UP000053317"/>
    </source>
</evidence>
<evidence type="ECO:0000256" key="10">
    <source>
        <dbReference type="ARBA" id="ARBA00022776"/>
    </source>
</evidence>
<dbReference type="GO" id="GO:0072686">
    <property type="term" value="C:mitotic spindle"/>
    <property type="evidence" value="ECO:0007669"/>
    <property type="project" value="InterPro"/>
</dbReference>
<comment type="subcellular location">
    <subcellularLocation>
        <location evidence="3">Chromosome</location>
        <location evidence="3">Centromere</location>
        <location evidence="3">Kinetochore</location>
    </subcellularLocation>
    <subcellularLocation>
        <location evidence="2">Cytoplasm</location>
        <location evidence="2">Cytoskeleton</location>
        <location evidence="2">Spindle</location>
    </subcellularLocation>
    <subcellularLocation>
        <location evidence="1">Nucleus</location>
    </subcellularLocation>
</comment>
<keyword evidence="11" id="KW-0995">Kinetochore</keyword>
<feature type="region of interest" description="Disordered" evidence="17">
    <location>
        <begin position="75"/>
        <end position="110"/>
    </location>
</feature>
<dbReference type="GO" id="GO:0051301">
    <property type="term" value="P:cell division"/>
    <property type="evidence" value="ECO:0007669"/>
    <property type="project" value="UniProtKB-KW"/>
</dbReference>
<keyword evidence="12" id="KW-0206">Cytoskeleton</keyword>
<evidence type="ECO:0000313" key="18">
    <source>
        <dbReference type="EMBL" id="KKY20295.1"/>
    </source>
</evidence>
<organism evidence="18 19">
    <name type="scientific">Phaeomoniella chlamydospora</name>
    <name type="common">Phaeoacremonium chlamydosporum</name>
    <dbReference type="NCBI Taxonomy" id="158046"/>
    <lineage>
        <taxon>Eukaryota</taxon>
        <taxon>Fungi</taxon>
        <taxon>Dikarya</taxon>
        <taxon>Ascomycota</taxon>
        <taxon>Pezizomycotina</taxon>
        <taxon>Eurotiomycetes</taxon>
        <taxon>Chaetothyriomycetidae</taxon>
        <taxon>Phaeomoniellales</taxon>
        <taxon>Phaeomoniellaceae</taxon>
        <taxon>Phaeomoniella</taxon>
    </lineage>
</organism>
<evidence type="ECO:0000256" key="1">
    <source>
        <dbReference type="ARBA" id="ARBA00004123"/>
    </source>
</evidence>
<keyword evidence="14" id="KW-0131">Cell cycle</keyword>
<evidence type="ECO:0000256" key="3">
    <source>
        <dbReference type="ARBA" id="ARBA00004629"/>
    </source>
</evidence>
<dbReference type="AlphaFoldDB" id="A0A0G2GU52"/>
<keyword evidence="7" id="KW-0963">Cytoplasm</keyword>
<keyword evidence="9" id="KW-0493">Microtubule</keyword>
<evidence type="ECO:0000256" key="17">
    <source>
        <dbReference type="SAM" id="MobiDB-lite"/>
    </source>
</evidence>
<keyword evidence="13" id="KW-0539">Nucleus</keyword>
<dbReference type="InterPro" id="IPR013958">
    <property type="entry name" value="DASH_Dad1"/>
</dbReference>
<name>A0A0G2GU52_PHACM</name>
<gene>
    <name evidence="18" type="ORF">UCRPC4_g04185</name>
</gene>
<keyword evidence="15" id="KW-0137">Centromere</keyword>
<protein>
    <recommendedName>
        <fullName evidence="5">DASH complex subunit DAD1</fullName>
    </recommendedName>
    <alternativeName>
        <fullName evidence="16">Outer kinetochore protein DAD1</fullName>
    </alternativeName>
</protein>
<evidence type="ECO:0000256" key="14">
    <source>
        <dbReference type="ARBA" id="ARBA00023306"/>
    </source>
</evidence>
<keyword evidence="8" id="KW-0132">Cell division</keyword>
<evidence type="ECO:0000256" key="11">
    <source>
        <dbReference type="ARBA" id="ARBA00022838"/>
    </source>
</evidence>
<dbReference type="Pfam" id="PF08649">
    <property type="entry name" value="DASH_Dad1"/>
    <property type="match status" value="1"/>
</dbReference>
<dbReference type="GO" id="GO:0005876">
    <property type="term" value="C:spindle microtubule"/>
    <property type="evidence" value="ECO:0007669"/>
    <property type="project" value="TreeGrafter"/>
</dbReference>
<feature type="compositionally biased region" description="Basic and acidic residues" evidence="17">
    <location>
        <begin position="75"/>
        <end position="93"/>
    </location>
</feature>
<dbReference type="PANTHER" id="PTHR28025:SF1">
    <property type="entry name" value="DASH COMPLEX SUBUNIT DAD1"/>
    <property type="match status" value="1"/>
</dbReference>
<comment type="caution">
    <text evidence="18">The sequence shown here is derived from an EMBL/GenBank/DDBJ whole genome shotgun (WGS) entry which is preliminary data.</text>
</comment>
<evidence type="ECO:0000256" key="5">
    <source>
        <dbReference type="ARBA" id="ARBA00020261"/>
    </source>
</evidence>
<evidence type="ECO:0000256" key="16">
    <source>
        <dbReference type="ARBA" id="ARBA00030566"/>
    </source>
</evidence>
<evidence type="ECO:0000256" key="9">
    <source>
        <dbReference type="ARBA" id="ARBA00022701"/>
    </source>
</evidence>
<reference evidence="18 19" key="1">
    <citation type="submission" date="2015-05" db="EMBL/GenBank/DDBJ databases">
        <title>Distinctive expansion of gene families associated with plant cell wall degradation and secondary metabolism in the genomes of grapevine trunk pathogens.</title>
        <authorList>
            <person name="Lawrence D.P."/>
            <person name="Travadon R."/>
            <person name="Rolshausen P.E."/>
            <person name="Baumgartner K."/>
        </authorList>
    </citation>
    <scope>NUCLEOTIDE SEQUENCE [LARGE SCALE GENOMIC DNA]</scope>
    <source>
        <strain evidence="18">UCRPC4</strain>
    </source>
</reference>
<dbReference type="GO" id="GO:0042729">
    <property type="term" value="C:DASH complex"/>
    <property type="evidence" value="ECO:0007669"/>
    <property type="project" value="InterPro"/>
</dbReference>
<evidence type="ECO:0000256" key="4">
    <source>
        <dbReference type="ARBA" id="ARBA00010146"/>
    </source>
</evidence>
<dbReference type="PANTHER" id="PTHR28025">
    <property type="entry name" value="DASH COMPLEX SUBUNIT DAD1"/>
    <property type="match status" value="1"/>
</dbReference>
<keyword evidence="19" id="KW-1185">Reference proteome</keyword>
<keyword evidence="6" id="KW-0158">Chromosome</keyword>
<dbReference type="GO" id="GO:0051010">
    <property type="term" value="F:microtubule plus-end binding"/>
    <property type="evidence" value="ECO:0007669"/>
    <property type="project" value="TreeGrafter"/>
</dbReference>
<evidence type="ECO:0000256" key="7">
    <source>
        <dbReference type="ARBA" id="ARBA00022490"/>
    </source>
</evidence>
<dbReference type="GO" id="GO:0044732">
    <property type="term" value="C:mitotic spindle pole body"/>
    <property type="evidence" value="ECO:0007669"/>
    <property type="project" value="TreeGrafter"/>
</dbReference>
<keyword evidence="10" id="KW-0498">Mitosis</keyword>
<sequence length="110" mass="11635">MATADHTKGASTGAAPEPTEFELRRGELVADIGDSLETVLQQINALNRSLEGIIAIGNDFSSVEALWSQFETIMGRDNDDGTRESGEAQDADHSTAGQGNDTTVEESHAS</sequence>
<evidence type="ECO:0000256" key="2">
    <source>
        <dbReference type="ARBA" id="ARBA00004186"/>
    </source>
</evidence>
<proteinExistence type="inferred from homology"/>
<comment type="similarity">
    <text evidence="4">Belongs to the DASH complex DAD1 family.</text>
</comment>